<dbReference type="HAMAP" id="MF_00065">
    <property type="entry name" value="Adenylyl_sulf_kinase"/>
    <property type="match status" value="1"/>
</dbReference>
<evidence type="ECO:0000256" key="7">
    <source>
        <dbReference type="HAMAP-Rule" id="MF_00065"/>
    </source>
</evidence>
<keyword evidence="11" id="KW-1185">Reference proteome</keyword>
<dbReference type="RefSeq" id="WP_094985727.1">
    <property type="nucleotide sequence ID" value="NZ_NHNI01000002.1"/>
</dbReference>
<gene>
    <name evidence="7" type="primary">cysC</name>
    <name evidence="10" type="ORF">CBP51_16135</name>
</gene>
<accession>A0A266Q5S9</accession>
<dbReference type="Gene3D" id="3.40.50.300">
    <property type="entry name" value="P-loop containing nucleotide triphosphate hydrolases"/>
    <property type="match status" value="1"/>
</dbReference>
<protein>
    <recommendedName>
        <fullName evidence="3 7">Adenylyl-sulfate kinase</fullName>
        <ecNumber evidence="3 7">2.7.1.25</ecNumber>
    </recommendedName>
    <alternativeName>
        <fullName evidence="7">APS kinase</fullName>
    </alternativeName>
    <alternativeName>
        <fullName evidence="7">ATP adenosine-5'-phosphosulfate 3'-phosphotransferase</fullName>
    </alternativeName>
    <alternativeName>
        <fullName evidence="7">Adenosine-5'-phosphosulfate kinase</fullName>
    </alternativeName>
</protein>
<dbReference type="EMBL" id="NHNI01000002">
    <property type="protein sequence ID" value="OZY84699.1"/>
    <property type="molecule type" value="Genomic_DNA"/>
</dbReference>
<keyword evidence="4 7" id="KW-0808">Transferase</keyword>
<feature type="binding site" evidence="7">
    <location>
        <begin position="19"/>
        <end position="26"/>
    </location>
    <ligand>
        <name>ATP</name>
        <dbReference type="ChEBI" id="CHEBI:30616"/>
    </ligand>
</feature>
<reference evidence="11" key="1">
    <citation type="submission" date="2017-05" db="EMBL/GenBank/DDBJ databases">
        <authorList>
            <person name="Barney B.M."/>
        </authorList>
    </citation>
    <scope>NUCLEOTIDE SEQUENCE [LARGE SCALE GENOMIC DNA]</scope>
    <source>
        <strain evidence="11">PSBB022</strain>
    </source>
</reference>
<comment type="similarity">
    <text evidence="7 8">Belongs to the APS kinase family.</text>
</comment>
<dbReference type="GO" id="GO:0004020">
    <property type="term" value="F:adenylylsulfate kinase activity"/>
    <property type="evidence" value="ECO:0007669"/>
    <property type="project" value="UniProtKB-UniRule"/>
</dbReference>
<evidence type="ECO:0000256" key="6">
    <source>
        <dbReference type="ARBA" id="ARBA00022840"/>
    </source>
</evidence>
<keyword evidence="5 7" id="KW-0547">Nucleotide-binding</keyword>
<comment type="catalytic activity">
    <reaction evidence="1 7 8">
        <text>adenosine 5'-phosphosulfate + ATP = 3'-phosphoadenylyl sulfate + ADP + H(+)</text>
        <dbReference type="Rhea" id="RHEA:24152"/>
        <dbReference type="ChEBI" id="CHEBI:15378"/>
        <dbReference type="ChEBI" id="CHEBI:30616"/>
        <dbReference type="ChEBI" id="CHEBI:58243"/>
        <dbReference type="ChEBI" id="CHEBI:58339"/>
        <dbReference type="ChEBI" id="CHEBI:456216"/>
        <dbReference type="EC" id="2.7.1.25"/>
    </reaction>
</comment>
<evidence type="ECO:0000256" key="5">
    <source>
        <dbReference type="ARBA" id="ARBA00022741"/>
    </source>
</evidence>
<dbReference type="EC" id="2.7.1.25" evidence="3 7"/>
<dbReference type="CDD" id="cd02027">
    <property type="entry name" value="APSK"/>
    <property type="match status" value="1"/>
</dbReference>
<comment type="pathway">
    <text evidence="2 7 8">Sulfur metabolism; hydrogen sulfide biosynthesis; sulfite from sulfate: step 2/3.</text>
</comment>
<dbReference type="GO" id="GO:0010134">
    <property type="term" value="P:sulfate assimilation via adenylyl sulfate reduction"/>
    <property type="evidence" value="ECO:0007669"/>
    <property type="project" value="TreeGrafter"/>
</dbReference>
<keyword evidence="7 8" id="KW-0418">Kinase</keyword>
<evidence type="ECO:0000256" key="2">
    <source>
        <dbReference type="ARBA" id="ARBA00004806"/>
    </source>
</evidence>
<dbReference type="AlphaFoldDB" id="A0A266Q5S9"/>
<keyword evidence="6 7" id="KW-0067">ATP-binding</keyword>
<dbReference type="InterPro" id="IPR027417">
    <property type="entry name" value="P-loop_NTPase"/>
</dbReference>
<evidence type="ECO:0000256" key="3">
    <source>
        <dbReference type="ARBA" id="ARBA00012121"/>
    </source>
</evidence>
<dbReference type="Proteomes" id="UP000216101">
    <property type="component" value="Unassembled WGS sequence"/>
</dbReference>
<dbReference type="SUPFAM" id="SSF52540">
    <property type="entry name" value="P-loop containing nucleoside triphosphate hydrolases"/>
    <property type="match status" value="1"/>
</dbReference>
<dbReference type="InterPro" id="IPR002891">
    <property type="entry name" value="APS"/>
</dbReference>
<proteinExistence type="inferred from homology"/>
<comment type="function">
    <text evidence="7 8">Catalyzes the synthesis of activated sulfate.</text>
</comment>
<dbReference type="InterPro" id="IPR059117">
    <property type="entry name" value="APS_kinase_dom"/>
</dbReference>
<dbReference type="UniPathway" id="UPA00140">
    <property type="reaction ID" value="UER00205"/>
</dbReference>
<dbReference type="GO" id="GO:0005737">
    <property type="term" value="C:cytoplasm"/>
    <property type="evidence" value="ECO:0007669"/>
    <property type="project" value="TreeGrafter"/>
</dbReference>
<sequence length="189" mass="20944">MTSSFPASNYRPCVLWFTGLSGAGKSTTAAALQTLLNELGCRTYLLDGDVLRQGLCRDLGFSEADRAENLRRVGEVARLMVDAGLLVICATISPFEKTRSELRARFPSGEFIEVFIDAPLAICEARDPKGLYRKAREGKITQFTGIDSAYDRPTEAELHLRTDQLDVTQGVEQIISFLKSNHYLINPQP</sequence>
<evidence type="ECO:0000256" key="8">
    <source>
        <dbReference type="RuleBase" id="RU004347"/>
    </source>
</evidence>
<evidence type="ECO:0000313" key="10">
    <source>
        <dbReference type="EMBL" id="OZY84699.1"/>
    </source>
</evidence>
<dbReference type="GO" id="GO:0004781">
    <property type="term" value="F:sulfate adenylyltransferase (ATP) activity"/>
    <property type="evidence" value="ECO:0007669"/>
    <property type="project" value="TreeGrafter"/>
</dbReference>
<keyword evidence="7" id="KW-0597">Phosphoprotein</keyword>
<evidence type="ECO:0000259" key="9">
    <source>
        <dbReference type="Pfam" id="PF01583"/>
    </source>
</evidence>
<name>A0A266Q5S9_9GAMM</name>
<dbReference type="PANTHER" id="PTHR42700:SF1">
    <property type="entry name" value="SULFATE ADENYLYLTRANSFERASE"/>
    <property type="match status" value="1"/>
</dbReference>
<dbReference type="NCBIfam" id="NF003013">
    <property type="entry name" value="PRK03846.1"/>
    <property type="match status" value="1"/>
</dbReference>
<dbReference type="NCBIfam" id="TIGR00455">
    <property type="entry name" value="apsK"/>
    <property type="match status" value="1"/>
</dbReference>
<evidence type="ECO:0000256" key="1">
    <source>
        <dbReference type="ARBA" id="ARBA00001823"/>
    </source>
</evidence>
<evidence type="ECO:0000313" key="11">
    <source>
        <dbReference type="Proteomes" id="UP000216101"/>
    </source>
</evidence>
<dbReference type="Pfam" id="PF01583">
    <property type="entry name" value="APS_kinase"/>
    <property type="match status" value="1"/>
</dbReference>
<feature type="domain" description="APS kinase" evidence="9">
    <location>
        <begin position="11"/>
        <end position="160"/>
    </location>
</feature>
<evidence type="ECO:0000256" key="4">
    <source>
        <dbReference type="ARBA" id="ARBA00022679"/>
    </source>
</evidence>
<dbReference type="InterPro" id="IPR050512">
    <property type="entry name" value="Sulf_AdTrans/APS_kinase"/>
</dbReference>
<feature type="active site" description="Phosphoserine intermediate" evidence="7">
    <location>
        <position position="93"/>
    </location>
</feature>
<comment type="caution">
    <text evidence="10">The sequence shown here is derived from an EMBL/GenBank/DDBJ whole genome shotgun (WGS) entry which is preliminary data.</text>
</comment>
<dbReference type="GO" id="GO:0070814">
    <property type="term" value="P:hydrogen sulfide biosynthetic process"/>
    <property type="evidence" value="ECO:0007669"/>
    <property type="project" value="UniProtKB-UniRule"/>
</dbReference>
<dbReference type="PANTHER" id="PTHR42700">
    <property type="entry name" value="SULFATE ADENYLYLTRANSFERASE"/>
    <property type="match status" value="1"/>
</dbReference>
<organism evidence="10 11">
    <name type="scientific">Cellvibrio mixtus</name>
    <dbReference type="NCBI Taxonomy" id="39650"/>
    <lineage>
        <taxon>Bacteria</taxon>
        <taxon>Pseudomonadati</taxon>
        <taxon>Pseudomonadota</taxon>
        <taxon>Gammaproteobacteria</taxon>
        <taxon>Cellvibrionales</taxon>
        <taxon>Cellvibrionaceae</taxon>
        <taxon>Cellvibrio</taxon>
    </lineage>
</organism>
<dbReference type="GO" id="GO:0019379">
    <property type="term" value="P:sulfate assimilation, phosphoadenylyl sulfate reduction by phosphoadenylyl-sulfate reductase (thioredoxin)"/>
    <property type="evidence" value="ECO:0007669"/>
    <property type="project" value="TreeGrafter"/>
</dbReference>
<dbReference type="GO" id="GO:0005524">
    <property type="term" value="F:ATP binding"/>
    <property type="evidence" value="ECO:0007669"/>
    <property type="project" value="UniProtKB-UniRule"/>
</dbReference>